<dbReference type="PANTHER" id="PTHR12243:SF67">
    <property type="entry name" value="COREPRESSOR OF PANGOLIN, ISOFORM A-RELATED"/>
    <property type="match status" value="1"/>
</dbReference>
<dbReference type="InterPro" id="IPR039353">
    <property type="entry name" value="TF_Adf1"/>
</dbReference>
<feature type="region of interest" description="Disordered" evidence="1">
    <location>
        <begin position="148"/>
        <end position="172"/>
    </location>
</feature>
<feature type="compositionally biased region" description="Acidic residues" evidence="1">
    <location>
        <begin position="152"/>
        <end position="169"/>
    </location>
</feature>
<evidence type="ECO:0000256" key="1">
    <source>
        <dbReference type="SAM" id="MobiDB-lite"/>
    </source>
</evidence>
<reference evidence="4" key="2">
    <citation type="submission" date="2020-08" db="EMBL/GenBank/DDBJ databases">
        <authorList>
            <person name="Kikuchi T."/>
        </authorList>
    </citation>
    <scope>NUCLEOTIDE SEQUENCE</scope>
    <source>
        <strain evidence="3">Ka4C1</strain>
    </source>
</reference>
<organism evidence="5 7">
    <name type="scientific">Bursaphelenchus xylophilus</name>
    <name type="common">Pinewood nematode worm</name>
    <name type="synonym">Aphelenchoides xylophilus</name>
    <dbReference type="NCBI Taxonomy" id="6326"/>
    <lineage>
        <taxon>Eukaryota</taxon>
        <taxon>Metazoa</taxon>
        <taxon>Ecdysozoa</taxon>
        <taxon>Nematoda</taxon>
        <taxon>Chromadorea</taxon>
        <taxon>Rhabditida</taxon>
        <taxon>Tylenchina</taxon>
        <taxon>Tylenchomorpha</taxon>
        <taxon>Aphelenchoidea</taxon>
        <taxon>Aphelenchoididae</taxon>
        <taxon>Bursaphelenchus</taxon>
    </lineage>
</organism>
<gene>
    <name evidence="3" type="ORF">BXYJ_LOCUS14681</name>
</gene>
<dbReference type="SMART" id="SM00595">
    <property type="entry name" value="MADF"/>
    <property type="match status" value="1"/>
</dbReference>
<evidence type="ECO:0000313" key="7">
    <source>
        <dbReference type="WBParaSite" id="BXY_1169900.1"/>
    </source>
</evidence>
<dbReference type="InterPro" id="IPR006578">
    <property type="entry name" value="MADF-dom"/>
</dbReference>
<dbReference type="Proteomes" id="UP000582659">
    <property type="component" value="Unassembled WGS sequence"/>
</dbReference>
<feature type="region of interest" description="Disordered" evidence="1">
    <location>
        <begin position="196"/>
        <end position="248"/>
    </location>
</feature>
<dbReference type="EMBL" id="CAJFCV020000006">
    <property type="protein sequence ID" value="CAG9130469.1"/>
    <property type="molecule type" value="Genomic_DNA"/>
</dbReference>
<feature type="compositionally biased region" description="Polar residues" evidence="1">
    <location>
        <begin position="239"/>
        <end position="248"/>
    </location>
</feature>
<dbReference type="Pfam" id="PF10545">
    <property type="entry name" value="MADF_DNA_bdg"/>
    <property type="match status" value="1"/>
</dbReference>
<keyword evidence="6" id="KW-1185">Reference proteome</keyword>
<proteinExistence type="predicted"/>
<dbReference type="EMBL" id="CAJFDI010000006">
    <property type="protein sequence ID" value="CAD5234590.1"/>
    <property type="molecule type" value="Genomic_DNA"/>
</dbReference>
<dbReference type="OrthoDB" id="6159213at2759"/>
<evidence type="ECO:0000259" key="2">
    <source>
        <dbReference type="PROSITE" id="PS51029"/>
    </source>
</evidence>
<evidence type="ECO:0000313" key="3">
    <source>
        <dbReference type="EMBL" id="CAD5234590.1"/>
    </source>
</evidence>
<accession>A0A1I7SF87</accession>
<evidence type="ECO:0000313" key="4">
    <source>
        <dbReference type="EMBL" id="CAG9130469.1"/>
    </source>
</evidence>
<dbReference type="PROSITE" id="PS51029">
    <property type="entry name" value="MADF"/>
    <property type="match status" value="1"/>
</dbReference>
<sequence length="328" mass="36964">MTNHSLMFSNSPSMVIPDSKELNINNNIGLSEDAYIQHLIAAVEKRPVLYNVHLLDYKNKNKKGEAFKEVQNVMRAAGCSENQVQGTYKKWISLKRKFRVEYFKPKSEDTREASCSFPYFESLKFLIPYCEVYKMCKTANKRKAEEYTGMNIEEDESDDDRYPPQDDEPYSAPSALDMLINQKRMKFDTSSFMFKNNFLDQPESPPRSPSNQTGSRASPQLKKSNISASNTSTSSSSSKDVLNSLFPSPQEDLNSAMAAAAAAYLQQPPDDSPNALFGRLVANELDKLPPPMHNIIRAQVLLLLAQCSQQNPNNLQNASDRLFSCLTP</sequence>
<reference evidence="7" key="1">
    <citation type="submission" date="2016-11" db="UniProtKB">
        <authorList>
            <consortium name="WormBaseParasite"/>
        </authorList>
    </citation>
    <scope>IDENTIFICATION</scope>
</reference>
<protein>
    <submittedName>
        <fullName evidence="3">(pine wood nematode) hypothetical protein</fullName>
    </submittedName>
    <submittedName>
        <fullName evidence="7">MADF domain-containing protein</fullName>
    </submittedName>
</protein>
<dbReference type="Proteomes" id="UP000659654">
    <property type="component" value="Unassembled WGS sequence"/>
</dbReference>
<evidence type="ECO:0000313" key="5">
    <source>
        <dbReference type="Proteomes" id="UP000095284"/>
    </source>
</evidence>
<feature type="compositionally biased region" description="Polar residues" evidence="1">
    <location>
        <begin position="209"/>
        <end position="223"/>
    </location>
</feature>
<name>A0A1I7SF87_BURXY</name>
<dbReference type="AlphaFoldDB" id="A0A1I7SF87"/>
<feature type="compositionally biased region" description="Low complexity" evidence="1">
    <location>
        <begin position="224"/>
        <end position="238"/>
    </location>
</feature>
<evidence type="ECO:0000313" key="6">
    <source>
        <dbReference type="Proteomes" id="UP000659654"/>
    </source>
</evidence>
<feature type="domain" description="MADF" evidence="2">
    <location>
        <begin position="38"/>
        <end position="131"/>
    </location>
</feature>
<dbReference type="PANTHER" id="PTHR12243">
    <property type="entry name" value="MADF DOMAIN TRANSCRIPTION FACTOR"/>
    <property type="match status" value="1"/>
</dbReference>
<dbReference type="WBParaSite" id="BXY_1169900.1">
    <property type="protein sequence ID" value="BXY_1169900.1"/>
    <property type="gene ID" value="BXY_1169900"/>
</dbReference>
<dbReference type="Proteomes" id="UP000095284">
    <property type="component" value="Unplaced"/>
</dbReference>